<feature type="binding site" evidence="3">
    <location>
        <position position="222"/>
    </location>
    <ligand>
        <name>a divalent metal cation</name>
        <dbReference type="ChEBI" id="CHEBI:60240"/>
        <label>1</label>
    </ligand>
</feature>
<gene>
    <name evidence="4" type="ORF">SPIRO4BDMA_50418</name>
</gene>
<evidence type="ECO:0000256" key="3">
    <source>
        <dbReference type="PIRSR" id="PIRSR602678-1"/>
    </source>
</evidence>
<dbReference type="SUPFAM" id="SSF102705">
    <property type="entry name" value="NIF3 (NGG1p interacting factor 3)-like"/>
    <property type="match status" value="1"/>
</dbReference>
<dbReference type="PANTHER" id="PTHR13799">
    <property type="entry name" value="NGG1 INTERACTING FACTOR 3"/>
    <property type="match status" value="1"/>
</dbReference>
<feature type="binding site" evidence="3">
    <location>
        <position position="104"/>
    </location>
    <ligand>
        <name>a divalent metal cation</name>
        <dbReference type="ChEBI" id="CHEBI:60240"/>
        <label>1</label>
    </ligand>
</feature>
<keyword evidence="4" id="KW-0378">Hydrolase</keyword>
<evidence type="ECO:0000256" key="2">
    <source>
        <dbReference type="ARBA" id="ARBA00022723"/>
    </source>
</evidence>
<accession>A0A3P3XSM5</accession>
<dbReference type="NCBIfam" id="TIGR00486">
    <property type="entry name" value="YbgI_SA1388"/>
    <property type="match status" value="1"/>
</dbReference>
<dbReference type="GO" id="GO:0046872">
    <property type="term" value="F:metal ion binding"/>
    <property type="evidence" value="ECO:0007669"/>
    <property type="project" value="UniProtKB-KW"/>
</dbReference>
<dbReference type="AlphaFoldDB" id="A0A3P3XSM5"/>
<dbReference type="PANTHER" id="PTHR13799:SF14">
    <property type="entry name" value="GTP CYCLOHYDROLASE 1 TYPE 2 HOMOLOG"/>
    <property type="match status" value="1"/>
</dbReference>
<name>A0A3P3XSM5_9SPIR</name>
<dbReference type="EC" id="3.5.4.16" evidence="4"/>
<dbReference type="Gene3D" id="3.40.1390.30">
    <property type="entry name" value="NIF3 (NGG1p interacting factor 3)-like"/>
    <property type="match status" value="2"/>
</dbReference>
<organism evidence="4">
    <name type="scientific">uncultured spirochete</name>
    <dbReference type="NCBI Taxonomy" id="156406"/>
    <lineage>
        <taxon>Bacteria</taxon>
        <taxon>Pseudomonadati</taxon>
        <taxon>Spirochaetota</taxon>
        <taxon>Spirochaetia</taxon>
        <taxon>Spirochaetales</taxon>
        <taxon>environmental samples</taxon>
    </lineage>
</organism>
<dbReference type="InterPro" id="IPR002678">
    <property type="entry name" value="DUF34/NIF3"/>
</dbReference>
<feature type="binding site" evidence="3">
    <location>
        <position position="68"/>
    </location>
    <ligand>
        <name>a divalent metal cation</name>
        <dbReference type="ChEBI" id="CHEBI:60240"/>
        <label>1</label>
    </ligand>
</feature>
<dbReference type="GO" id="GO:0003934">
    <property type="term" value="F:GTP cyclohydrolase I activity"/>
    <property type="evidence" value="ECO:0007669"/>
    <property type="project" value="UniProtKB-EC"/>
</dbReference>
<reference evidence="4" key="1">
    <citation type="submission" date="2017-02" db="EMBL/GenBank/DDBJ databases">
        <authorList>
            <person name="Regsiter A."/>
            <person name="William W."/>
        </authorList>
    </citation>
    <scope>NUCLEOTIDE SEQUENCE</scope>
    <source>
        <strain evidence="4">BdmA 4</strain>
    </source>
</reference>
<dbReference type="Pfam" id="PF01784">
    <property type="entry name" value="DUF34_NIF3"/>
    <property type="match status" value="1"/>
</dbReference>
<evidence type="ECO:0000313" key="4">
    <source>
        <dbReference type="EMBL" id="SLM18903.1"/>
    </source>
</evidence>
<dbReference type="GO" id="GO:0005737">
    <property type="term" value="C:cytoplasm"/>
    <property type="evidence" value="ECO:0007669"/>
    <property type="project" value="TreeGrafter"/>
</dbReference>
<proteinExistence type="inferred from homology"/>
<sequence>MTITDFDKWARSFLEIDQLRQIDDSLNGVQVACSASKQIKKLAVAVDACAESIRRAHDAGADILFVHHGMFWGKPEPVSGSLRGRLKMLLDFDMALYACHLPLDRHPEVGNNARIADVLGVTERKPFGVYHGISIGWSGNLPKPSTLDEITAKILPDRSAPKSIIAAGPREVKTVAIVSGGAPFESLEALAAGIDLYITGEPSHSIYHYMLEGGMNFIAAGHYATETWGVKAVAEKAQAELGLETLFVEVPTGL</sequence>
<feature type="binding site" evidence="3">
    <location>
        <position position="226"/>
    </location>
    <ligand>
        <name>a divalent metal cation</name>
        <dbReference type="ChEBI" id="CHEBI:60240"/>
        <label>1</label>
    </ligand>
</feature>
<comment type="similarity">
    <text evidence="1">Belongs to the GTP cyclohydrolase I type 2/NIF3 family.</text>
</comment>
<dbReference type="EMBL" id="FWDO01000005">
    <property type="protein sequence ID" value="SLM18903.1"/>
    <property type="molecule type" value="Genomic_DNA"/>
</dbReference>
<protein>
    <submittedName>
        <fullName evidence="4">Putative GTP cyclohydrolase 1 type 2</fullName>
        <ecNumber evidence="4">3.5.4.16</ecNumber>
    </submittedName>
</protein>
<evidence type="ECO:0000256" key="1">
    <source>
        <dbReference type="ARBA" id="ARBA00006964"/>
    </source>
</evidence>
<feature type="binding site" evidence="3">
    <location>
        <position position="67"/>
    </location>
    <ligand>
        <name>a divalent metal cation</name>
        <dbReference type="ChEBI" id="CHEBI:60240"/>
        <label>1</label>
    </ligand>
</feature>
<keyword evidence="2 3" id="KW-0479">Metal-binding</keyword>
<dbReference type="InterPro" id="IPR036069">
    <property type="entry name" value="DUF34/NIF3_sf"/>
</dbReference>